<dbReference type="RefSeq" id="WP_008140951.1">
    <property type="nucleotide sequence ID" value="NZ_CABJGD010000016.1"/>
</dbReference>
<dbReference type="AlphaFoldDB" id="A0A413SZG3"/>
<dbReference type="EMBL" id="QSFT01000016">
    <property type="protein sequence ID" value="RHA75358.1"/>
    <property type="molecule type" value="Genomic_DNA"/>
</dbReference>
<evidence type="ECO:0000313" key="2">
    <source>
        <dbReference type="EMBL" id="RHA75358.1"/>
    </source>
</evidence>
<dbReference type="InterPro" id="IPR036104">
    <property type="entry name" value="BFN_sf"/>
</dbReference>
<reference evidence="2 3" key="1">
    <citation type="submission" date="2018-08" db="EMBL/GenBank/DDBJ databases">
        <title>A genome reference for cultivated species of the human gut microbiota.</title>
        <authorList>
            <person name="Zou Y."/>
            <person name="Xue W."/>
            <person name="Luo G."/>
        </authorList>
    </citation>
    <scope>NUCLEOTIDE SEQUENCE [LARGE SCALE GENOMIC DNA]</scope>
    <source>
        <strain evidence="2 3">AM42-38</strain>
    </source>
</reference>
<feature type="compositionally biased region" description="Basic and acidic residues" evidence="1">
    <location>
        <begin position="167"/>
        <end position="188"/>
    </location>
</feature>
<evidence type="ECO:0000256" key="1">
    <source>
        <dbReference type="SAM" id="MobiDB-lite"/>
    </source>
</evidence>
<dbReference type="InterPro" id="IPR003729">
    <property type="entry name" value="Bi_nuclease_dom"/>
</dbReference>
<protein>
    <recommendedName>
        <fullName evidence="4">DNA helicase UvrB</fullName>
    </recommendedName>
</protein>
<dbReference type="PANTHER" id="PTHR15160">
    <property type="entry name" value="VON HIPPEL-LINDAU PROTEIN"/>
    <property type="match status" value="1"/>
</dbReference>
<accession>A0A413SZG3</accession>
<dbReference type="Proteomes" id="UP000283855">
    <property type="component" value="Unassembled WGS sequence"/>
</dbReference>
<dbReference type="Gene3D" id="3.10.690.10">
    <property type="entry name" value="Bifunctional nuclease domain"/>
    <property type="match status" value="1"/>
</dbReference>
<evidence type="ECO:0000313" key="3">
    <source>
        <dbReference type="Proteomes" id="UP000283855"/>
    </source>
</evidence>
<dbReference type="PROSITE" id="PS50151">
    <property type="entry name" value="UVR"/>
    <property type="match status" value="1"/>
</dbReference>
<proteinExistence type="predicted"/>
<organism evidence="2 3">
    <name type="scientific">Phocaeicola coprophilus</name>
    <dbReference type="NCBI Taxonomy" id="387090"/>
    <lineage>
        <taxon>Bacteria</taxon>
        <taxon>Pseudomonadati</taxon>
        <taxon>Bacteroidota</taxon>
        <taxon>Bacteroidia</taxon>
        <taxon>Bacteroidales</taxon>
        <taxon>Bacteroidaceae</taxon>
        <taxon>Phocaeicola</taxon>
    </lineage>
</organism>
<feature type="region of interest" description="Disordered" evidence="1">
    <location>
        <begin position="167"/>
        <end position="198"/>
    </location>
</feature>
<dbReference type="Pfam" id="PF02577">
    <property type="entry name" value="BFN_dom"/>
    <property type="match status" value="1"/>
</dbReference>
<dbReference type="PANTHER" id="PTHR15160:SF1">
    <property type="entry name" value="VON HIPPEL-LINDAU DISEASE TUMOR SUPPRESSOR"/>
    <property type="match status" value="1"/>
</dbReference>
<gene>
    <name evidence="2" type="ORF">DW921_08545</name>
</gene>
<evidence type="ECO:0008006" key="4">
    <source>
        <dbReference type="Google" id="ProtNLM"/>
    </source>
</evidence>
<sequence length="198" mass="22735">MRMIEMFFGDMSTVLKPSDSYAMVLTEAEGGKDRKLAVIIGAPEAQAIKMAQIGYRTPRPFTHELLMNLIYEGGMDFIQAVIYDVKDGIYYTHLYMERPDGSEYEADARTTDVVALSMRAHFPIYIEEELLERERLRNISPDGSVYTLTVNAVSTDMLEQALAEAVKQEDYERASQLRDEIKRRKEEKETEEPNPLHL</sequence>
<name>A0A413SZG3_9BACT</name>
<dbReference type="SUPFAM" id="SSF103256">
    <property type="entry name" value="Hypothetical protein TM0160"/>
    <property type="match status" value="1"/>
</dbReference>
<dbReference type="Pfam" id="PF02151">
    <property type="entry name" value="UVR"/>
    <property type="match status" value="1"/>
</dbReference>
<comment type="caution">
    <text evidence="2">The sequence shown here is derived from an EMBL/GenBank/DDBJ whole genome shotgun (WGS) entry which is preliminary data.</text>
</comment>
<dbReference type="GO" id="GO:0004518">
    <property type="term" value="F:nuclease activity"/>
    <property type="evidence" value="ECO:0007669"/>
    <property type="project" value="InterPro"/>
</dbReference>
<dbReference type="PROSITE" id="PS51658">
    <property type="entry name" value="BFN"/>
    <property type="match status" value="1"/>
</dbReference>
<dbReference type="GeneID" id="78404742"/>
<dbReference type="InterPro" id="IPR001943">
    <property type="entry name" value="UVR_dom"/>
</dbReference>